<dbReference type="PANTHER" id="PTHR30204:SF98">
    <property type="entry name" value="HTH-TYPE TRANSCRIPTIONAL REGULATOR ADHR"/>
    <property type="match status" value="1"/>
</dbReference>
<dbReference type="Pfam" id="PF13411">
    <property type="entry name" value="MerR_1"/>
    <property type="match status" value="1"/>
</dbReference>
<dbReference type="GO" id="GO:0003700">
    <property type="term" value="F:DNA-binding transcription factor activity"/>
    <property type="evidence" value="ECO:0007669"/>
    <property type="project" value="InterPro"/>
</dbReference>
<dbReference type="InterPro" id="IPR000551">
    <property type="entry name" value="MerR-type_HTH_dom"/>
</dbReference>
<feature type="domain" description="HTH merR-type" evidence="2">
    <location>
        <begin position="1"/>
        <end position="69"/>
    </location>
</feature>
<reference evidence="3 4" key="1">
    <citation type="submission" date="2019-08" db="EMBL/GenBank/DDBJ databases">
        <title>In-depth cultivation of the pig gut microbiome towards novel bacterial diversity and tailored functional studies.</title>
        <authorList>
            <person name="Wylensek D."/>
            <person name="Hitch T.C.A."/>
            <person name="Clavel T."/>
        </authorList>
    </citation>
    <scope>NUCLEOTIDE SEQUENCE [LARGE SCALE GENOMIC DNA]</scope>
    <source>
        <strain evidence="3 4">68-1-5</strain>
    </source>
</reference>
<organism evidence="3 4">
    <name type="scientific">Suipraeoptans intestinalis</name>
    <dbReference type="NCBI Taxonomy" id="2606628"/>
    <lineage>
        <taxon>Bacteria</taxon>
        <taxon>Bacillati</taxon>
        <taxon>Bacillota</taxon>
        <taxon>Clostridia</taxon>
        <taxon>Lachnospirales</taxon>
        <taxon>Lachnospiraceae</taxon>
        <taxon>Suipraeoptans</taxon>
    </lineage>
</organism>
<dbReference type="SMART" id="SM00422">
    <property type="entry name" value="HTH_MERR"/>
    <property type="match status" value="1"/>
</dbReference>
<keyword evidence="1" id="KW-0238">DNA-binding</keyword>
<proteinExistence type="predicted"/>
<dbReference type="InterPro" id="IPR009061">
    <property type="entry name" value="DNA-bd_dom_put_sf"/>
</dbReference>
<dbReference type="EMBL" id="VULY01000018">
    <property type="protein sequence ID" value="MSR94421.1"/>
    <property type="molecule type" value="Genomic_DNA"/>
</dbReference>
<name>A0A6N7UT36_9FIRM</name>
<accession>A0A6N7UT36</accession>
<evidence type="ECO:0000259" key="2">
    <source>
        <dbReference type="PROSITE" id="PS50937"/>
    </source>
</evidence>
<keyword evidence="4" id="KW-1185">Reference proteome</keyword>
<dbReference type="RefSeq" id="WP_154478077.1">
    <property type="nucleotide sequence ID" value="NZ_VULY01000018.1"/>
</dbReference>
<dbReference type="SUPFAM" id="SSF46955">
    <property type="entry name" value="Putative DNA-binding domain"/>
    <property type="match status" value="1"/>
</dbReference>
<evidence type="ECO:0000313" key="4">
    <source>
        <dbReference type="Proteomes" id="UP000434409"/>
    </source>
</evidence>
<evidence type="ECO:0000256" key="1">
    <source>
        <dbReference type="ARBA" id="ARBA00023125"/>
    </source>
</evidence>
<dbReference type="CDD" id="cd01109">
    <property type="entry name" value="HTH_YyaN"/>
    <property type="match status" value="1"/>
</dbReference>
<dbReference type="Gene3D" id="1.10.1660.10">
    <property type="match status" value="1"/>
</dbReference>
<dbReference type="PROSITE" id="PS50937">
    <property type="entry name" value="HTH_MERR_2"/>
    <property type="match status" value="1"/>
</dbReference>
<sequence>MTIKEVSEKFDLTPDTLRYYERVGVIPAVNRTKGGIRDYSQQDIKWIENAVCMRSAGVPVEMLIEYVKLFQEGDSTITARRDLLMEVRIEVQKQLDKYQATMDRINYKISRYEEAVKTGILIWDAEEIQ</sequence>
<gene>
    <name evidence="3" type="ORF">FYJ34_09170</name>
</gene>
<dbReference type="AlphaFoldDB" id="A0A6N7UT36"/>
<dbReference type="InterPro" id="IPR047057">
    <property type="entry name" value="MerR_fam"/>
</dbReference>
<dbReference type="PANTHER" id="PTHR30204">
    <property type="entry name" value="REDOX-CYCLING DRUG-SENSING TRANSCRIPTIONAL ACTIVATOR SOXR"/>
    <property type="match status" value="1"/>
</dbReference>
<protein>
    <submittedName>
        <fullName evidence="3">MerR family transcriptional regulator</fullName>
    </submittedName>
</protein>
<comment type="caution">
    <text evidence="3">The sequence shown here is derived from an EMBL/GenBank/DDBJ whole genome shotgun (WGS) entry which is preliminary data.</text>
</comment>
<dbReference type="Proteomes" id="UP000434409">
    <property type="component" value="Unassembled WGS sequence"/>
</dbReference>
<evidence type="ECO:0000313" key="3">
    <source>
        <dbReference type="EMBL" id="MSR94421.1"/>
    </source>
</evidence>
<dbReference type="GO" id="GO:0003677">
    <property type="term" value="F:DNA binding"/>
    <property type="evidence" value="ECO:0007669"/>
    <property type="project" value="UniProtKB-KW"/>
</dbReference>